<reference evidence="1" key="1">
    <citation type="journal article" date="2020" name="Nature">
        <title>Giant virus diversity and host interactions through global metagenomics.</title>
        <authorList>
            <person name="Schulz F."/>
            <person name="Roux S."/>
            <person name="Paez-Espino D."/>
            <person name="Jungbluth S."/>
            <person name="Walsh D.A."/>
            <person name="Denef V.J."/>
            <person name="McMahon K.D."/>
            <person name="Konstantinidis K.T."/>
            <person name="Eloe-Fadrosh E.A."/>
            <person name="Kyrpides N.C."/>
            <person name="Woyke T."/>
        </authorList>
    </citation>
    <scope>NUCLEOTIDE SEQUENCE</scope>
    <source>
        <strain evidence="1">GVMAG-M-3300009180-1</strain>
    </source>
</reference>
<dbReference type="EMBL" id="MN739013">
    <property type="protein sequence ID" value="QHT35111.1"/>
    <property type="molecule type" value="Genomic_DNA"/>
</dbReference>
<evidence type="ECO:0000313" key="1">
    <source>
        <dbReference type="EMBL" id="QHT35111.1"/>
    </source>
</evidence>
<organism evidence="1">
    <name type="scientific">viral metagenome</name>
    <dbReference type="NCBI Taxonomy" id="1070528"/>
    <lineage>
        <taxon>unclassified sequences</taxon>
        <taxon>metagenomes</taxon>
        <taxon>organismal metagenomes</taxon>
    </lineage>
</organism>
<sequence length="177" mass="20573">MGAGILPATIRNGKLWFLFGKENKFEKSAPGFSDFGGGGENNETPMETAIREGGEELTGFLGSDEQLKKQLNAHGTYDIDFVQNKYRTHIFPMKYDPYLEKYYNNNQKFIQKRLDPEVIKTSKIFEKAEIKWVCIDDLPKMKPKFRHFFVYIIDQILQDKDEIEAFVRTSNGTRKSR</sequence>
<accession>A0A6C0F2L2</accession>
<dbReference type="AlphaFoldDB" id="A0A6C0F2L2"/>
<dbReference type="InterPro" id="IPR015797">
    <property type="entry name" value="NUDIX_hydrolase-like_dom_sf"/>
</dbReference>
<protein>
    <submittedName>
        <fullName evidence="1">Uncharacterized protein</fullName>
    </submittedName>
</protein>
<dbReference type="Gene3D" id="3.90.79.10">
    <property type="entry name" value="Nucleoside Triphosphate Pyrophosphohydrolase"/>
    <property type="match status" value="1"/>
</dbReference>
<dbReference type="SUPFAM" id="SSF55811">
    <property type="entry name" value="Nudix"/>
    <property type="match status" value="1"/>
</dbReference>
<proteinExistence type="predicted"/>
<name>A0A6C0F2L2_9ZZZZ</name>